<evidence type="ECO:0000313" key="2">
    <source>
        <dbReference type="Proteomes" id="UP000316614"/>
    </source>
</evidence>
<name>A0A514CED3_9BACT</name>
<dbReference type="KEGG" id="echi:FKX85_03670"/>
<accession>A0A514CED3</accession>
<organism evidence="1 2">
    <name type="scientific">Echinicola soli</name>
    <dbReference type="NCBI Taxonomy" id="2591634"/>
    <lineage>
        <taxon>Bacteria</taxon>
        <taxon>Pseudomonadati</taxon>
        <taxon>Bacteroidota</taxon>
        <taxon>Cytophagia</taxon>
        <taxon>Cytophagales</taxon>
        <taxon>Cyclobacteriaceae</taxon>
        <taxon>Echinicola</taxon>
    </lineage>
</organism>
<dbReference type="EMBL" id="CP041253">
    <property type="protein sequence ID" value="QDH78185.1"/>
    <property type="molecule type" value="Genomic_DNA"/>
</dbReference>
<sequence length="213" mass="24773">MKSSATAKLAQILMAKMPETAVSYCLKLWKESPFHFTVSKSRLSKLGDFRFRADQSVQTITINHNLNPYQFLITYIHEVAHHRAFKAHGTRIKPHGREWKSMFRNLMIPVLTDEVFPKDLLIPLKRHMDNPKASSSADFWLNRELRKYDPTRNGIKATYLNEITIGTVFELRGRKFKKVQPRRTRILCEEIISGRHYLISGNAEITLSHHGKD</sequence>
<keyword evidence="2" id="KW-1185">Reference proteome</keyword>
<evidence type="ECO:0000313" key="1">
    <source>
        <dbReference type="EMBL" id="QDH78185.1"/>
    </source>
</evidence>
<dbReference type="Proteomes" id="UP000316614">
    <property type="component" value="Chromosome"/>
</dbReference>
<dbReference type="OrthoDB" id="267364at2"/>
<protein>
    <submittedName>
        <fullName evidence="1">Transcription elongation protein SprT</fullName>
    </submittedName>
</protein>
<reference evidence="1 2" key="1">
    <citation type="submission" date="2019-06" db="EMBL/GenBank/DDBJ databases">
        <title>Echinicola alkalisoli sp. nov. isolated from saline soil.</title>
        <authorList>
            <person name="Sun J.-Q."/>
            <person name="Xu L."/>
        </authorList>
    </citation>
    <scope>NUCLEOTIDE SEQUENCE [LARGE SCALE GENOMIC DNA]</scope>
    <source>
        <strain evidence="1 2">LN3S3</strain>
    </source>
</reference>
<dbReference type="AlphaFoldDB" id="A0A514CED3"/>
<proteinExistence type="predicted"/>
<gene>
    <name evidence="1" type="ORF">FKX85_03670</name>
</gene>